<dbReference type="EMBL" id="JAUEPT010000092">
    <property type="protein sequence ID" value="KAK0432599.1"/>
    <property type="molecule type" value="Genomic_DNA"/>
</dbReference>
<feature type="non-terminal residue" evidence="1">
    <location>
        <position position="106"/>
    </location>
</feature>
<protein>
    <submittedName>
        <fullName evidence="1">Uncharacterized protein</fullName>
    </submittedName>
</protein>
<organism evidence="1 2">
    <name type="scientific">Armillaria borealis</name>
    <dbReference type="NCBI Taxonomy" id="47425"/>
    <lineage>
        <taxon>Eukaryota</taxon>
        <taxon>Fungi</taxon>
        <taxon>Dikarya</taxon>
        <taxon>Basidiomycota</taxon>
        <taxon>Agaricomycotina</taxon>
        <taxon>Agaricomycetes</taxon>
        <taxon>Agaricomycetidae</taxon>
        <taxon>Agaricales</taxon>
        <taxon>Marasmiineae</taxon>
        <taxon>Physalacriaceae</taxon>
        <taxon>Armillaria</taxon>
    </lineage>
</organism>
<proteinExistence type="predicted"/>
<sequence>SKAPPCPPVLVGEDNPPFEGMFEFPGTGTREEEKGSQTTPFKVHQPSLCLLSHLTGISQVILHSSSRVLQCGADSLSADKLGCFNPTMFSTYTRKMYLSVETLCGH</sequence>
<feature type="non-terminal residue" evidence="1">
    <location>
        <position position="1"/>
    </location>
</feature>
<dbReference type="Proteomes" id="UP001175226">
    <property type="component" value="Unassembled WGS sequence"/>
</dbReference>
<dbReference type="AlphaFoldDB" id="A0AA39IZC3"/>
<evidence type="ECO:0000313" key="2">
    <source>
        <dbReference type="Proteomes" id="UP001175226"/>
    </source>
</evidence>
<reference evidence="1" key="1">
    <citation type="submission" date="2023-06" db="EMBL/GenBank/DDBJ databases">
        <authorList>
            <consortium name="Lawrence Berkeley National Laboratory"/>
            <person name="Ahrendt S."/>
            <person name="Sahu N."/>
            <person name="Indic B."/>
            <person name="Wong-Bajracharya J."/>
            <person name="Merenyi Z."/>
            <person name="Ke H.-M."/>
            <person name="Monk M."/>
            <person name="Kocsube S."/>
            <person name="Drula E."/>
            <person name="Lipzen A."/>
            <person name="Balint B."/>
            <person name="Henrissat B."/>
            <person name="Andreopoulos B."/>
            <person name="Martin F.M."/>
            <person name="Harder C.B."/>
            <person name="Rigling D."/>
            <person name="Ford K.L."/>
            <person name="Foster G.D."/>
            <person name="Pangilinan J."/>
            <person name="Papanicolaou A."/>
            <person name="Barry K."/>
            <person name="LaButti K."/>
            <person name="Viragh M."/>
            <person name="Koriabine M."/>
            <person name="Yan M."/>
            <person name="Riley R."/>
            <person name="Champramary S."/>
            <person name="Plett K.L."/>
            <person name="Tsai I.J."/>
            <person name="Slot J."/>
            <person name="Sipos G."/>
            <person name="Plett J."/>
            <person name="Nagy L.G."/>
            <person name="Grigoriev I.V."/>
        </authorList>
    </citation>
    <scope>NUCLEOTIDE SEQUENCE</scope>
    <source>
        <strain evidence="1">FPL87.14</strain>
    </source>
</reference>
<accession>A0AA39IZC3</accession>
<comment type="caution">
    <text evidence="1">The sequence shown here is derived from an EMBL/GenBank/DDBJ whole genome shotgun (WGS) entry which is preliminary data.</text>
</comment>
<evidence type="ECO:0000313" key="1">
    <source>
        <dbReference type="EMBL" id="KAK0432599.1"/>
    </source>
</evidence>
<keyword evidence="2" id="KW-1185">Reference proteome</keyword>
<name>A0AA39IZC3_9AGAR</name>
<gene>
    <name evidence="1" type="ORF">EV421DRAFT_1848520</name>
</gene>